<dbReference type="AlphaFoldDB" id="A0A7U9C5S2"/>
<reference evidence="1 2" key="1">
    <citation type="submission" date="2011-10" db="EMBL/GenBank/DDBJ databases">
        <authorList>
            <person name="Quillaguamn J."/>
            <person name="Guzmn D."/>
            <person name="Balderrama-Subieta A."/>
            <person name="Cardona-Ortuo C."/>
            <person name="Guevara-Martnez M."/>
            <person name="Callisaya-Quispe N."/>
        </authorList>
    </citation>
    <scope>NUCLEOTIDE SEQUENCE [LARGE SCALE GENOMIC DNA]</scope>
    <source>
        <strain evidence="1 2">LC1</strain>
    </source>
</reference>
<dbReference type="EMBL" id="JH393257">
    <property type="protein sequence ID" value="EHJ93987.1"/>
    <property type="molecule type" value="Genomic_DNA"/>
</dbReference>
<organism evidence="1 2">
    <name type="scientific">Vreelandella boliviensis LC1</name>
    <dbReference type="NCBI Taxonomy" id="1072583"/>
    <lineage>
        <taxon>Bacteria</taxon>
        <taxon>Pseudomonadati</taxon>
        <taxon>Pseudomonadota</taxon>
        <taxon>Gammaproteobacteria</taxon>
        <taxon>Oceanospirillales</taxon>
        <taxon>Halomonadaceae</taxon>
        <taxon>Vreelandella</taxon>
    </lineage>
</organism>
<protein>
    <submittedName>
        <fullName evidence="1">Uncharacterized protein</fullName>
    </submittedName>
</protein>
<proteinExistence type="predicted"/>
<sequence>MQAMSQLVPKNINFIQKQQLKKITIDKKISYSPAYHV</sequence>
<dbReference type="Proteomes" id="UP000005756">
    <property type="component" value="Unassembled WGS sequence"/>
</dbReference>
<name>A0A7U9C5S2_9GAMM</name>
<accession>A0A7U9C5S2</accession>
<evidence type="ECO:0000313" key="1">
    <source>
        <dbReference type="EMBL" id="EHJ93987.1"/>
    </source>
</evidence>
<gene>
    <name evidence="1" type="ORF">KUC_0941</name>
</gene>
<evidence type="ECO:0000313" key="2">
    <source>
        <dbReference type="Proteomes" id="UP000005756"/>
    </source>
</evidence>